<dbReference type="NCBIfam" id="TIGR02831">
    <property type="entry name" value="spo_II_M"/>
    <property type="match status" value="1"/>
</dbReference>
<dbReference type="InterPro" id="IPR002798">
    <property type="entry name" value="SpoIIM-like"/>
</dbReference>
<feature type="transmembrane region" description="Helical" evidence="1">
    <location>
        <begin position="103"/>
        <end position="124"/>
    </location>
</feature>
<dbReference type="EMBL" id="FNUK01000012">
    <property type="protein sequence ID" value="SEF82725.1"/>
    <property type="molecule type" value="Genomic_DNA"/>
</dbReference>
<keyword evidence="1" id="KW-0472">Membrane</keyword>
<dbReference type="RefSeq" id="WP_103896090.1">
    <property type="nucleotide sequence ID" value="NZ_FNUK01000012.1"/>
</dbReference>
<sequence>MHFNLKENLFIYFIITLIFSVGIALGALNVKGMTYSDKQNLFIYLNNFFQVVNNEKINSFSIFIRILKNNLLMIILIWILSFTYFGFLFSILILLYKGFSLGFTIAFILQSFGLKGFLFIILSLLPQNLFYIPAFLFICSISFIYSLSLFKKPKNLTVNGNFLNFSFNMLFLLLFVFLGNVVESFISPYIIKLLSTYLAIQ</sequence>
<evidence type="ECO:0000313" key="3">
    <source>
        <dbReference type="Proteomes" id="UP000242850"/>
    </source>
</evidence>
<gene>
    <name evidence="2" type="ORF">SAMN05660865_01125</name>
</gene>
<reference evidence="3" key="1">
    <citation type="submission" date="2016-10" db="EMBL/GenBank/DDBJ databases">
        <authorList>
            <person name="Varghese N."/>
            <person name="Submissions S."/>
        </authorList>
    </citation>
    <scope>NUCLEOTIDE SEQUENCE [LARGE SCALE GENOMIC DNA]</scope>
    <source>
        <strain evidence="3">DSM 5463</strain>
    </source>
</reference>
<dbReference type="Proteomes" id="UP000242850">
    <property type="component" value="Unassembled WGS sequence"/>
</dbReference>
<name>A0A1H5V5S1_9CLOT</name>
<dbReference type="AlphaFoldDB" id="A0A1H5V5S1"/>
<keyword evidence="1" id="KW-0812">Transmembrane</keyword>
<dbReference type="Pfam" id="PF01944">
    <property type="entry name" value="SpoIIM"/>
    <property type="match status" value="1"/>
</dbReference>
<dbReference type="OrthoDB" id="1707382at2"/>
<dbReference type="PIRSF" id="PIRSF038973">
    <property type="entry name" value="SpoIIM"/>
    <property type="match status" value="1"/>
</dbReference>
<keyword evidence="3" id="KW-1185">Reference proteome</keyword>
<feature type="transmembrane region" description="Helical" evidence="1">
    <location>
        <begin position="71"/>
        <end position="96"/>
    </location>
</feature>
<evidence type="ECO:0000256" key="1">
    <source>
        <dbReference type="SAM" id="Phobius"/>
    </source>
</evidence>
<organism evidence="2 3">
    <name type="scientific">Caloramator fervidus</name>
    <dbReference type="NCBI Taxonomy" id="29344"/>
    <lineage>
        <taxon>Bacteria</taxon>
        <taxon>Bacillati</taxon>
        <taxon>Bacillota</taxon>
        <taxon>Clostridia</taxon>
        <taxon>Eubacteriales</taxon>
        <taxon>Clostridiaceae</taxon>
        <taxon>Caloramator</taxon>
    </lineage>
</organism>
<keyword evidence="1" id="KW-1133">Transmembrane helix</keyword>
<feature type="transmembrane region" description="Helical" evidence="1">
    <location>
        <begin position="9"/>
        <end position="28"/>
    </location>
</feature>
<dbReference type="InterPro" id="IPR014196">
    <property type="entry name" value="SpoIIM"/>
</dbReference>
<feature type="transmembrane region" description="Helical" evidence="1">
    <location>
        <begin position="162"/>
        <end position="182"/>
    </location>
</feature>
<protein>
    <submittedName>
        <fullName evidence="2">Stage II sporulation protein M</fullName>
    </submittedName>
</protein>
<feature type="transmembrane region" description="Helical" evidence="1">
    <location>
        <begin position="130"/>
        <end position="150"/>
    </location>
</feature>
<evidence type="ECO:0000313" key="2">
    <source>
        <dbReference type="EMBL" id="SEF82725.1"/>
    </source>
</evidence>
<proteinExistence type="predicted"/>
<accession>A0A1H5V5S1</accession>